<proteinExistence type="predicted"/>
<sequence length="101" mass="10798">MPKRTTTAELRDRLDGLGIALFAVTGAVVEALTEFHPHGDELWELLQAQAFATVVGPEMSDEAPFKAEAIEQAFAAVAAAFAGWREAGGVQPEGDNDNEQE</sequence>
<dbReference type="RefSeq" id="WP_282588996.1">
    <property type="nucleotide sequence ID" value="NZ_JAMOIM010000057.1"/>
</dbReference>
<organism evidence="1 2">
    <name type="scientific">Lichenifustis flavocetrariae</name>
    <dbReference type="NCBI Taxonomy" id="2949735"/>
    <lineage>
        <taxon>Bacteria</taxon>
        <taxon>Pseudomonadati</taxon>
        <taxon>Pseudomonadota</taxon>
        <taxon>Alphaproteobacteria</taxon>
        <taxon>Hyphomicrobiales</taxon>
        <taxon>Lichenihabitantaceae</taxon>
        <taxon>Lichenifustis</taxon>
    </lineage>
</organism>
<comment type="caution">
    <text evidence="1">The sequence shown here is derived from an EMBL/GenBank/DDBJ whole genome shotgun (WGS) entry which is preliminary data.</text>
</comment>
<dbReference type="EMBL" id="JAMOIM010000057">
    <property type="protein sequence ID" value="MCW6512619.1"/>
    <property type="molecule type" value="Genomic_DNA"/>
</dbReference>
<protein>
    <submittedName>
        <fullName evidence="1">Uncharacterized protein</fullName>
    </submittedName>
</protein>
<dbReference type="AlphaFoldDB" id="A0AA42CMF1"/>
<name>A0AA42CMF1_9HYPH</name>
<keyword evidence="2" id="KW-1185">Reference proteome</keyword>
<reference evidence="1" key="1">
    <citation type="submission" date="2022-05" db="EMBL/GenBank/DDBJ databases">
        <authorList>
            <person name="Pankratov T."/>
        </authorList>
    </citation>
    <scope>NUCLEOTIDE SEQUENCE</scope>
    <source>
        <strain evidence="1">BP6-180914</strain>
    </source>
</reference>
<evidence type="ECO:0000313" key="1">
    <source>
        <dbReference type="EMBL" id="MCW6512619.1"/>
    </source>
</evidence>
<accession>A0AA42CMF1</accession>
<dbReference type="Proteomes" id="UP001165667">
    <property type="component" value="Unassembled WGS sequence"/>
</dbReference>
<evidence type="ECO:0000313" key="2">
    <source>
        <dbReference type="Proteomes" id="UP001165667"/>
    </source>
</evidence>
<gene>
    <name evidence="1" type="ORF">M8523_32440</name>
</gene>